<dbReference type="AlphaFoldDB" id="A0A521CIJ9"/>
<evidence type="ECO:0000259" key="1">
    <source>
        <dbReference type="Pfam" id="PF11695"/>
    </source>
</evidence>
<dbReference type="SUPFAM" id="SSF54909">
    <property type="entry name" value="Dimeric alpha+beta barrel"/>
    <property type="match status" value="1"/>
</dbReference>
<dbReference type="Proteomes" id="UP000316916">
    <property type="component" value="Unassembled WGS sequence"/>
</dbReference>
<protein>
    <recommendedName>
        <fullName evidence="1">DUF3291 domain-containing protein</fullName>
    </recommendedName>
</protein>
<sequence>MDSYFKVIVQELFLHNINQNKRNKKMYQLAQINVARMIGTNIEDPIMNEFVSHLDSVNRLAEESDGFIWRLKDDENNATSFNPFNDEQIIINISVWKDIESLEYYTYKTFHVDFVRRRKEWFQKYGKAYYALWWIKDKEYPTTDEAMKRLEYLQEKGSSSYAFNFQSVFQKP</sequence>
<dbReference type="InterPro" id="IPR011008">
    <property type="entry name" value="Dimeric_a/b-barrel"/>
</dbReference>
<dbReference type="EMBL" id="FXTC01000003">
    <property type="protein sequence ID" value="SMO58571.1"/>
    <property type="molecule type" value="Genomic_DNA"/>
</dbReference>
<organism evidence="2 3">
    <name type="scientific">Chryseobacterium rhizoplanae</name>
    <dbReference type="NCBI Taxonomy" id="1609531"/>
    <lineage>
        <taxon>Bacteria</taxon>
        <taxon>Pseudomonadati</taxon>
        <taxon>Bacteroidota</taxon>
        <taxon>Flavobacteriia</taxon>
        <taxon>Flavobacteriales</taxon>
        <taxon>Weeksellaceae</taxon>
        <taxon>Chryseobacterium group</taxon>
        <taxon>Chryseobacterium</taxon>
    </lineage>
</organism>
<proteinExistence type="predicted"/>
<evidence type="ECO:0000313" key="2">
    <source>
        <dbReference type="EMBL" id="SMO58571.1"/>
    </source>
</evidence>
<name>A0A521CIJ9_9FLAO</name>
<gene>
    <name evidence="2" type="ORF">SAMN06265171_10323</name>
</gene>
<reference evidence="2 3" key="1">
    <citation type="submission" date="2017-05" db="EMBL/GenBank/DDBJ databases">
        <authorList>
            <person name="Varghese N."/>
            <person name="Submissions S."/>
        </authorList>
    </citation>
    <scope>NUCLEOTIDE SEQUENCE [LARGE SCALE GENOMIC DNA]</scope>
    <source>
        <strain evidence="2 3">DSM 29371</strain>
    </source>
</reference>
<evidence type="ECO:0000313" key="3">
    <source>
        <dbReference type="Proteomes" id="UP000316916"/>
    </source>
</evidence>
<dbReference type="Pfam" id="PF11695">
    <property type="entry name" value="DUF3291"/>
    <property type="match status" value="1"/>
</dbReference>
<dbReference type="InterPro" id="IPR021708">
    <property type="entry name" value="DUF3291"/>
</dbReference>
<feature type="domain" description="DUF3291" evidence="1">
    <location>
        <begin position="29"/>
        <end position="167"/>
    </location>
</feature>
<keyword evidence="3" id="KW-1185">Reference proteome</keyword>
<accession>A0A521CIJ9</accession>